<feature type="compositionally biased region" description="Basic and acidic residues" evidence="1">
    <location>
        <begin position="589"/>
        <end position="598"/>
    </location>
</feature>
<feature type="region of interest" description="Disordered" evidence="1">
    <location>
        <begin position="500"/>
        <end position="982"/>
    </location>
</feature>
<feature type="compositionally biased region" description="Basic and acidic residues" evidence="1">
    <location>
        <begin position="661"/>
        <end position="672"/>
    </location>
</feature>
<feature type="region of interest" description="Disordered" evidence="1">
    <location>
        <begin position="1"/>
        <end position="152"/>
    </location>
</feature>
<organism evidence="2 3">
    <name type="scientific">Kwoniella dendrophila CBS 6074</name>
    <dbReference type="NCBI Taxonomy" id="1295534"/>
    <lineage>
        <taxon>Eukaryota</taxon>
        <taxon>Fungi</taxon>
        <taxon>Dikarya</taxon>
        <taxon>Basidiomycota</taxon>
        <taxon>Agaricomycotina</taxon>
        <taxon>Tremellomycetes</taxon>
        <taxon>Tremellales</taxon>
        <taxon>Cryptococcaceae</taxon>
        <taxon>Kwoniella</taxon>
    </lineage>
</organism>
<feature type="compositionally biased region" description="Polar residues" evidence="1">
    <location>
        <begin position="427"/>
        <end position="437"/>
    </location>
</feature>
<feature type="compositionally biased region" description="Polar residues" evidence="1">
    <location>
        <begin position="752"/>
        <end position="767"/>
    </location>
</feature>
<dbReference type="EMBL" id="CP144104">
    <property type="protein sequence ID" value="WWC90510.1"/>
    <property type="molecule type" value="Genomic_DNA"/>
</dbReference>
<feature type="region of interest" description="Disordered" evidence="1">
    <location>
        <begin position="289"/>
        <end position="339"/>
    </location>
</feature>
<dbReference type="Proteomes" id="UP001355207">
    <property type="component" value="Chromosome 7"/>
</dbReference>
<proteinExistence type="predicted"/>
<dbReference type="GeneID" id="91096116"/>
<feature type="compositionally biased region" description="Basic residues" evidence="1">
    <location>
        <begin position="599"/>
        <end position="608"/>
    </location>
</feature>
<feature type="compositionally biased region" description="Basic and acidic residues" evidence="1">
    <location>
        <begin position="63"/>
        <end position="89"/>
    </location>
</feature>
<feature type="region of interest" description="Disordered" evidence="1">
    <location>
        <begin position="170"/>
        <end position="201"/>
    </location>
</feature>
<feature type="compositionally biased region" description="Polar residues" evidence="1">
    <location>
        <begin position="610"/>
        <end position="631"/>
    </location>
</feature>
<feature type="compositionally biased region" description="Basic and acidic residues" evidence="1">
    <location>
        <begin position="313"/>
        <end position="325"/>
    </location>
</feature>
<feature type="compositionally biased region" description="Polar residues" evidence="1">
    <location>
        <begin position="109"/>
        <end position="124"/>
    </location>
</feature>
<dbReference type="AlphaFoldDB" id="A0AAX4K0Z1"/>
<feature type="compositionally biased region" description="Polar residues" evidence="1">
    <location>
        <begin position="879"/>
        <end position="889"/>
    </location>
</feature>
<accession>A0AAX4K0Z1</accession>
<sequence>MPRRQITLKDLVNSPDQSPVPYDKSSTPLSKSIPASSSSSLSTSRPKASKANKANKGINQRYTLKEKEEYRKELEHRSNDHCPSPDHLSHSSPDPLNCISPTPEKRTLLSESQFQTYPSPQSFISPLLRYHPASSRTDSISPPVPLAHTSGLSLSPVESYRPLKNIPSTKSTVASCKPLSSSPVDSYKPSSTAQGPKTKSALSSFTTDSILGLAPLDSTVIIKDQSDGIETTQPGSSIHIRSLVHQDQISYRPSHIKTSSSSSSLTSLPSSVISLLPLNSPETLKSTLLTSAQQPDHPIEVPRIKLFSSSSDSTKKKEPPDKDIQAQHNHQGITETRFQITSERVLRSSSRRCSSTAIPITQSAVSSSSLPAKPVLSIIPPETPSLSPKRTTHPLPPKPSSLLVSVPHKSSLEAFGPATSLDKTPPWRSSSSQQSKPPTVRRQSARIALSSSSSSSDPPGPHQDIAAQTATISILTNAIAQLPSNPLPSSITQDNIATDMSSLPKRQSRKPSRFQSPAESDDYENPAPSAPTPKHSASTPTSDGPAFSDGTLTPPPLSQEADHDTIVVSAEPSAEDARSTGKGKSKTHAMVDTEDQAKPTKKRGRPSLKHLNSATSDQNTPSSSTPHTEGSISPAKRVTKITLNISKKSSAETTPAPATATEKRKLNLKADRSNSPTVKRAGNKGGNKKRKSESHEPDLVGQVDDGSKKEIQDPVKRVKISVKRPDDPTQLSEIPTKKGKKITQGISEKHNSAATDESQKNDNQSEVIQPKLKLKSKKSVRDYSSSESDEDEEKVRKPKKKAQRVIEDEDEIEMVQPKKKIQKVVKPEEADEDEGGQSKKIVHKALQGEEVAEKKDSPLAKTKSLAKMTSSADVAGSVKTATQSSTSPVLDSRDQSPLPKAQTIKKKLRPSEPSDLTQKKLAQNKGPDTPVNKSEGLSRTKSTLNAEEGSIKKPLPLKKPINSNNKAGQAGTPVATAKPSAHGIGLLGNTLALLQGTSSTPKAKDPSKKDNAGKDVKKDTPKITRRGGWQDEWVLTAEQEREYAASKAQRETERKRREEWRINPVNLQEAKDSYRIDAIQPRTIPVAGAMGIGSSIKPSALVSSLLGY</sequence>
<feature type="compositionally biased region" description="Low complexity" evidence="1">
    <location>
        <begin position="180"/>
        <end position="191"/>
    </location>
</feature>
<feature type="compositionally biased region" description="Polar residues" evidence="1">
    <location>
        <begin position="326"/>
        <end position="339"/>
    </location>
</feature>
<protein>
    <submittedName>
        <fullName evidence="2">Uncharacterized protein</fullName>
    </submittedName>
</protein>
<evidence type="ECO:0000256" key="1">
    <source>
        <dbReference type="SAM" id="MobiDB-lite"/>
    </source>
</evidence>
<feature type="region of interest" description="Disordered" evidence="1">
    <location>
        <begin position="995"/>
        <end position="1031"/>
    </location>
</feature>
<evidence type="ECO:0000313" key="3">
    <source>
        <dbReference type="Proteomes" id="UP001355207"/>
    </source>
</evidence>
<reference evidence="2 3" key="1">
    <citation type="submission" date="2024-01" db="EMBL/GenBank/DDBJ databases">
        <title>Comparative genomics of Cryptococcus and Kwoniella reveals pathogenesis evolution and contrasting modes of karyotype evolution via chromosome fusion or intercentromeric recombination.</title>
        <authorList>
            <person name="Coelho M.A."/>
            <person name="David-Palma M."/>
            <person name="Shea T."/>
            <person name="Bowers K."/>
            <person name="McGinley-Smith S."/>
            <person name="Mohammad A.W."/>
            <person name="Gnirke A."/>
            <person name="Yurkov A.M."/>
            <person name="Nowrousian M."/>
            <person name="Sun S."/>
            <person name="Cuomo C.A."/>
            <person name="Heitman J."/>
        </authorList>
    </citation>
    <scope>NUCLEOTIDE SEQUENCE [LARGE SCALE GENOMIC DNA]</scope>
    <source>
        <strain evidence="2 3">CBS 6074</strain>
    </source>
</reference>
<feature type="compositionally biased region" description="Polar residues" evidence="1">
    <location>
        <begin position="192"/>
        <end position="201"/>
    </location>
</feature>
<feature type="region of interest" description="Disordered" evidence="1">
    <location>
        <begin position="379"/>
        <end position="464"/>
    </location>
</feature>
<gene>
    <name evidence="2" type="ORF">L201_005446</name>
</gene>
<evidence type="ECO:0000313" key="2">
    <source>
        <dbReference type="EMBL" id="WWC90510.1"/>
    </source>
</evidence>
<feature type="compositionally biased region" description="Low complexity" evidence="1">
    <location>
        <begin position="952"/>
        <end position="966"/>
    </location>
</feature>
<feature type="compositionally biased region" description="Basic and acidic residues" evidence="1">
    <location>
        <begin position="705"/>
        <end position="716"/>
    </location>
</feature>
<feature type="compositionally biased region" description="Polar residues" evidence="1">
    <location>
        <begin position="931"/>
        <end position="945"/>
    </location>
</feature>
<feature type="compositionally biased region" description="Low complexity" evidence="1">
    <location>
        <begin position="25"/>
        <end position="46"/>
    </location>
</feature>
<feature type="compositionally biased region" description="Low complexity" evidence="1">
    <location>
        <begin position="651"/>
        <end position="660"/>
    </location>
</feature>
<dbReference type="RefSeq" id="XP_066077273.1">
    <property type="nucleotide sequence ID" value="XM_066221176.1"/>
</dbReference>
<keyword evidence="3" id="KW-1185">Reference proteome</keyword>
<name>A0AAX4K0Z1_9TREE</name>
<feature type="compositionally biased region" description="Basic and acidic residues" evidence="1">
    <location>
        <begin position="1002"/>
        <end position="1022"/>
    </location>
</feature>